<comment type="caution">
    <text evidence="1">The sequence shown here is derived from an EMBL/GenBank/DDBJ whole genome shotgun (WGS) entry which is preliminary data.</text>
</comment>
<dbReference type="EMBL" id="JANBPW010000227">
    <property type="protein sequence ID" value="KAJ1950336.1"/>
    <property type="molecule type" value="Genomic_DNA"/>
</dbReference>
<organism evidence="1 2">
    <name type="scientific">Linderina macrospora</name>
    <dbReference type="NCBI Taxonomy" id="4868"/>
    <lineage>
        <taxon>Eukaryota</taxon>
        <taxon>Fungi</taxon>
        <taxon>Fungi incertae sedis</taxon>
        <taxon>Zoopagomycota</taxon>
        <taxon>Kickxellomycotina</taxon>
        <taxon>Kickxellomycetes</taxon>
        <taxon>Kickxellales</taxon>
        <taxon>Kickxellaceae</taxon>
        <taxon>Linderina</taxon>
    </lineage>
</organism>
<keyword evidence="2" id="KW-1185">Reference proteome</keyword>
<dbReference type="Proteomes" id="UP001150603">
    <property type="component" value="Unassembled WGS sequence"/>
</dbReference>
<accession>A0ACC1JG24</accession>
<gene>
    <name evidence="1" type="ORF">FBU59_000729</name>
</gene>
<evidence type="ECO:0000313" key="2">
    <source>
        <dbReference type="Proteomes" id="UP001150603"/>
    </source>
</evidence>
<proteinExistence type="predicted"/>
<evidence type="ECO:0000313" key="1">
    <source>
        <dbReference type="EMBL" id="KAJ1950336.1"/>
    </source>
</evidence>
<reference evidence="1" key="1">
    <citation type="submission" date="2022-07" db="EMBL/GenBank/DDBJ databases">
        <title>Phylogenomic reconstructions and comparative analyses of Kickxellomycotina fungi.</title>
        <authorList>
            <person name="Reynolds N.K."/>
            <person name="Stajich J.E."/>
            <person name="Barry K."/>
            <person name="Grigoriev I.V."/>
            <person name="Crous P."/>
            <person name="Smith M.E."/>
        </authorList>
    </citation>
    <scope>NUCLEOTIDE SEQUENCE</scope>
    <source>
        <strain evidence="1">NRRL 5244</strain>
    </source>
</reference>
<feature type="non-terminal residue" evidence="1">
    <location>
        <position position="1"/>
    </location>
</feature>
<protein>
    <submittedName>
        <fullName evidence="1">Uncharacterized protein</fullName>
    </submittedName>
</protein>
<name>A0ACC1JG24_9FUNG</name>
<sequence>PRAAPTPVQPNLTQQPQPQSQSSTTQAQTPQTQPPATLPQATTQAAQYQTAVNAATVGQLQQQQGVHMFPGTNFTMPPETFAEIEKQVEIYRTTHTNVGIVDINAFRSGLEQKALSQLLIAHQAARQQQQQQYSQLQQQQQQQQALQLGGSSSVATSDAAVNGISGIPGNPGVLTAAQQQQLQQLNGGRPGAVQPDAKFTRLLTSLPGSTVAAAAAAAAPGVANAAVAAPVAMAPATLTPQQHHILVSTLNAGQIQFIYERVRSQLQGASVVQFQQQLQSGQFQYSPLINQLLSMLFNQQIQVQAQQPTQQQLLHLQLQQQQQQQAQAQAQQAQRLQQLQQLQLQQPQLGVSGPGARPVFNPAQGLLQSGLTMQQIQAIHQQQLFQQQQQQQQISAATAASQQASATPGVRPPTNPIMSPPPQSQQAQSATATPTQQQQPTRGVKRKGTTGSPAPTSKSPRMMSPKATKVARPGSVVSNARASATPVVANAELPAATSATAAAASAAAATATAAVLVPVAPDVVQVKAEPGVEGSGTAATTSYNLRANGSEARAGGINWVS</sequence>